<dbReference type="RefSeq" id="WP_125567228.1">
    <property type="nucleotide sequence ID" value="NZ_AP019307.1"/>
</dbReference>
<reference evidence="4 5" key="1">
    <citation type="submission" date="2018-11" db="EMBL/GenBank/DDBJ databases">
        <title>Complete genome sequence of Nocardioides baekrokdamisoli strain KCTC 39748.</title>
        <authorList>
            <person name="Kang S.W."/>
            <person name="Lee K.C."/>
            <person name="Kim K.K."/>
            <person name="Kim J.S."/>
            <person name="Kim D.S."/>
            <person name="Ko S.H."/>
            <person name="Yang S.H."/>
            <person name="Shin Y.K."/>
            <person name="Lee J.S."/>
        </authorList>
    </citation>
    <scope>NUCLEOTIDE SEQUENCE [LARGE SCALE GENOMIC DNA]</scope>
    <source>
        <strain evidence="4 5">KCTC 39748</strain>
    </source>
</reference>
<evidence type="ECO:0000313" key="4">
    <source>
        <dbReference type="EMBL" id="BBH16663.1"/>
    </source>
</evidence>
<dbReference type="InterPro" id="IPR002347">
    <property type="entry name" value="SDR_fam"/>
</dbReference>
<proteinExistence type="inferred from homology"/>
<dbReference type="PROSITE" id="PS00061">
    <property type="entry name" value="ADH_SHORT"/>
    <property type="match status" value="1"/>
</dbReference>
<dbReference type="InterPro" id="IPR020904">
    <property type="entry name" value="Sc_DH/Rdtase_CS"/>
</dbReference>
<sequence length="281" mass="29881">MTKTIYITGASSGIGRATAIAMAGAGWRVLAGVRTQQAAEALRAEHGSILPVHVDITQQSSIDAVAKVVAKEVGDHGLDVLFNNAGVPASGPAEFIPLQQFRDVFEANLFGHIAVTQSVLPLIRQAKGRILFTSSTTGKFAPPFMSPYSSSKHAIEGLADAWRHELRPLGVDVVLIEPGGIATSIWEKGLDPAVQDFGPEAEAVYGKGMAWALDQGQTAAKMAIPAEKAAAIIRKAIEAKKPRIRYLIGVDAHLATRMNRFAPGVLDTAISAVMKRDAKKR</sequence>
<dbReference type="Pfam" id="PF00106">
    <property type="entry name" value="adh_short"/>
    <property type="match status" value="1"/>
</dbReference>
<evidence type="ECO:0000256" key="1">
    <source>
        <dbReference type="ARBA" id="ARBA00006484"/>
    </source>
</evidence>
<comment type="similarity">
    <text evidence="1 2">Belongs to the short-chain dehydrogenases/reductases (SDR) family.</text>
</comment>
<gene>
    <name evidence="4" type="ORF">Back2_09500</name>
</gene>
<dbReference type="InterPro" id="IPR057326">
    <property type="entry name" value="KR_dom"/>
</dbReference>
<dbReference type="PRINTS" id="PR00081">
    <property type="entry name" value="GDHRDH"/>
</dbReference>
<evidence type="ECO:0000259" key="3">
    <source>
        <dbReference type="SMART" id="SM00822"/>
    </source>
</evidence>
<organism evidence="4 5">
    <name type="scientific">Nocardioides baekrokdamisoli</name>
    <dbReference type="NCBI Taxonomy" id="1804624"/>
    <lineage>
        <taxon>Bacteria</taxon>
        <taxon>Bacillati</taxon>
        <taxon>Actinomycetota</taxon>
        <taxon>Actinomycetes</taxon>
        <taxon>Propionibacteriales</taxon>
        <taxon>Nocardioidaceae</taxon>
        <taxon>Nocardioides</taxon>
    </lineage>
</organism>
<keyword evidence="5" id="KW-1185">Reference proteome</keyword>
<dbReference type="InterPro" id="IPR036291">
    <property type="entry name" value="NAD(P)-bd_dom_sf"/>
</dbReference>
<protein>
    <submittedName>
        <fullName evidence="4">Short-chain dehydrogenase/reductase</fullName>
    </submittedName>
</protein>
<dbReference type="Gene3D" id="3.40.50.720">
    <property type="entry name" value="NAD(P)-binding Rossmann-like Domain"/>
    <property type="match status" value="1"/>
</dbReference>
<dbReference type="Proteomes" id="UP000271573">
    <property type="component" value="Chromosome"/>
</dbReference>
<dbReference type="GO" id="GO:0008202">
    <property type="term" value="P:steroid metabolic process"/>
    <property type="evidence" value="ECO:0007669"/>
    <property type="project" value="TreeGrafter"/>
</dbReference>
<dbReference type="PRINTS" id="PR00080">
    <property type="entry name" value="SDRFAMILY"/>
</dbReference>
<dbReference type="OrthoDB" id="9792003at2"/>
<dbReference type="SMART" id="SM00822">
    <property type="entry name" value="PKS_KR"/>
    <property type="match status" value="1"/>
</dbReference>
<feature type="domain" description="Ketoreductase" evidence="3">
    <location>
        <begin position="3"/>
        <end position="184"/>
    </location>
</feature>
<dbReference type="SUPFAM" id="SSF51735">
    <property type="entry name" value="NAD(P)-binding Rossmann-fold domains"/>
    <property type="match status" value="1"/>
</dbReference>
<evidence type="ECO:0000313" key="5">
    <source>
        <dbReference type="Proteomes" id="UP000271573"/>
    </source>
</evidence>
<dbReference type="KEGG" id="nbe:Back2_09500"/>
<dbReference type="GO" id="GO:0016491">
    <property type="term" value="F:oxidoreductase activity"/>
    <property type="evidence" value="ECO:0007669"/>
    <property type="project" value="TreeGrafter"/>
</dbReference>
<dbReference type="PANTHER" id="PTHR43313:SF1">
    <property type="entry name" value="3BETA-HYDROXYSTEROID DEHYDROGENASE DHS-16"/>
    <property type="match status" value="1"/>
</dbReference>
<name>A0A3G9IWD8_9ACTN</name>
<dbReference type="EMBL" id="AP019307">
    <property type="protein sequence ID" value="BBH16663.1"/>
    <property type="molecule type" value="Genomic_DNA"/>
</dbReference>
<dbReference type="CDD" id="cd05374">
    <property type="entry name" value="17beta-HSD-like_SDR_c"/>
    <property type="match status" value="1"/>
</dbReference>
<dbReference type="AlphaFoldDB" id="A0A3G9IWD8"/>
<accession>A0A3G9IWD8</accession>
<dbReference type="PANTHER" id="PTHR43313">
    <property type="entry name" value="SHORT-CHAIN DEHYDROGENASE/REDUCTASE FAMILY 9C"/>
    <property type="match status" value="1"/>
</dbReference>
<evidence type="ECO:0000256" key="2">
    <source>
        <dbReference type="RuleBase" id="RU000363"/>
    </source>
</evidence>